<feature type="transmembrane region" description="Helical" evidence="1">
    <location>
        <begin position="109"/>
        <end position="128"/>
    </location>
</feature>
<proteinExistence type="predicted"/>
<feature type="transmembrane region" description="Helical" evidence="1">
    <location>
        <begin position="32"/>
        <end position="59"/>
    </location>
</feature>
<keyword evidence="1" id="KW-1133">Transmembrane helix</keyword>
<keyword evidence="1" id="KW-0812">Transmembrane</keyword>
<sequence>MRVALGVLGVALAAYGGWLLLRTQDTGEVLTIGVWLGAGVVLHDAVLAPLTIVLGWAVARRLPDPVAAGAVVVLVVLGSASLVAVPVLVNSAGPQTNPTLLVRDYPLGWLELAGASLVLAAVVTAAVLRSDEARRRNGADPGRR</sequence>
<feature type="transmembrane region" description="Helical" evidence="1">
    <location>
        <begin position="66"/>
        <end position="89"/>
    </location>
</feature>
<organism evidence="2 3">
    <name type="scientific">Nocardioides panacisoli</name>
    <dbReference type="NCBI Taxonomy" id="627624"/>
    <lineage>
        <taxon>Bacteria</taxon>
        <taxon>Bacillati</taxon>
        <taxon>Actinomycetota</taxon>
        <taxon>Actinomycetes</taxon>
        <taxon>Propionibacteriales</taxon>
        <taxon>Nocardioidaceae</taxon>
        <taxon>Nocardioides</taxon>
    </lineage>
</organism>
<protein>
    <submittedName>
        <fullName evidence="2">Uncharacterized protein</fullName>
    </submittedName>
</protein>
<evidence type="ECO:0000313" key="2">
    <source>
        <dbReference type="EMBL" id="GAA3814644.1"/>
    </source>
</evidence>
<reference evidence="3" key="1">
    <citation type="journal article" date="2019" name="Int. J. Syst. Evol. Microbiol.">
        <title>The Global Catalogue of Microorganisms (GCM) 10K type strain sequencing project: providing services to taxonomists for standard genome sequencing and annotation.</title>
        <authorList>
            <consortium name="The Broad Institute Genomics Platform"/>
            <consortium name="The Broad Institute Genome Sequencing Center for Infectious Disease"/>
            <person name="Wu L."/>
            <person name="Ma J."/>
        </authorList>
    </citation>
    <scope>NUCLEOTIDE SEQUENCE [LARGE SCALE GENOMIC DNA]</scope>
    <source>
        <strain evidence="3">JCM 16953</strain>
    </source>
</reference>
<name>A0ABP7IC13_9ACTN</name>
<dbReference type="EMBL" id="BAABAH010000004">
    <property type="protein sequence ID" value="GAA3814644.1"/>
    <property type="molecule type" value="Genomic_DNA"/>
</dbReference>
<accession>A0ABP7IC13</accession>
<gene>
    <name evidence="2" type="ORF">GCM10022242_16000</name>
</gene>
<dbReference type="Proteomes" id="UP001501821">
    <property type="component" value="Unassembled WGS sequence"/>
</dbReference>
<keyword evidence="1" id="KW-0472">Membrane</keyword>
<comment type="caution">
    <text evidence="2">The sequence shown here is derived from an EMBL/GenBank/DDBJ whole genome shotgun (WGS) entry which is preliminary data.</text>
</comment>
<dbReference type="RefSeq" id="WP_344774115.1">
    <property type="nucleotide sequence ID" value="NZ_BAABAH010000004.1"/>
</dbReference>
<keyword evidence="3" id="KW-1185">Reference proteome</keyword>
<evidence type="ECO:0000313" key="3">
    <source>
        <dbReference type="Proteomes" id="UP001501821"/>
    </source>
</evidence>
<evidence type="ECO:0000256" key="1">
    <source>
        <dbReference type="SAM" id="Phobius"/>
    </source>
</evidence>